<dbReference type="GO" id="GO:0000906">
    <property type="term" value="F:6,7-dimethyl-8-ribityllumazine synthase activity"/>
    <property type="evidence" value="ECO:0007669"/>
    <property type="project" value="UniProtKB-UniRule"/>
</dbReference>
<evidence type="ECO:0000256" key="6">
    <source>
        <dbReference type="ARBA" id="ARBA00048785"/>
    </source>
</evidence>
<accession>A0AAN1XX39</accession>
<dbReference type="NCBIfam" id="TIGR00114">
    <property type="entry name" value="lumazine-synth"/>
    <property type="match status" value="1"/>
</dbReference>
<dbReference type="Gene3D" id="3.40.50.960">
    <property type="entry name" value="Lumazine/riboflavin synthase"/>
    <property type="match status" value="1"/>
</dbReference>
<evidence type="ECO:0000256" key="3">
    <source>
        <dbReference type="ARBA" id="ARBA00012664"/>
    </source>
</evidence>
<evidence type="ECO:0000256" key="5">
    <source>
        <dbReference type="ARBA" id="ARBA00022679"/>
    </source>
</evidence>
<evidence type="ECO:0000256" key="2">
    <source>
        <dbReference type="ARBA" id="ARBA00007424"/>
    </source>
</evidence>
<protein>
    <recommendedName>
        <fullName evidence="3 7">6,7-dimethyl-8-ribityllumazine synthase</fullName>
        <shortName evidence="7">DMRL synthase</shortName>
        <shortName evidence="7">LS</shortName>
        <shortName evidence="7">Lumazine synthase</shortName>
        <ecNumber evidence="3 7">2.5.1.78</ecNumber>
    </recommendedName>
</protein>
<proteinExistence type="inferred from homology"/>
<comment type="function">
    <text evidence="7">Catalyzes the formation of 6,7-dimethyl-8-ribityllumazine by condensation of 5-amino-6-(D-ribitylamino)uracil with 3,4-dihydroxy-2-butanone 4-phosphate. This is the penultimate step in the biosynthesis of riboflavin.</text>
</comment>
<name>A0AAN1XX39_UNVUL</name>
<dbReference type="InterPro" id="IPR034964">
    <property type="entry name" value="LS"/>
</dbReference>
<dbReference type="PANTHER" id="PTHR21058:SF0">
    <property type="entry name" value="6,7-DIMETHYL-8-RIBITYLLUMAZINE SYNTHASE"/>
    <property type="match status" value="1"/>
</dbReference>
<dbReference type="CDD" id="cd09209">
    <property type="entry name" value="Lumazine_synthase-I"/>
    <property type="match status" value="1"/>
</dbReference>
<evidence type="ECO:0000256" key="7">
    <source>
        <dbReference type="HAMAP-Rule" id="MF_00178"/>
    </source>
</evidence>
<dbReference type="InterPro" id="IPR036467">
    <property type="entry name" value="LS/RS_sf"/>
</dbReference>
<dbReference type="SUPFAM" id="SSF52121">
    <property type="entry name" value="Lumazine synthase"/>
    <property type="match status" value="1"/>
</dbReference>
<gene>
    <name evidence="7 8" type="primary">ribH</name>
    <name evidence="8" type="ORF">WPS_12240</name>
</gene>
<feature type="binding site" evidence="7">
    <location>
        <begin position="82"/>
        <end position="84"/>
    </location>
    <ligand>
        <name>5-amino-6-(D-ribitylamino)uracil</name>
        <dbReference type="ChEBI" id="CHEBI:15934"/>
    </ligand>
</feature>
<dbReference type="RefSeq" id="WP_317996955.1">
    <property type="nucleotide sequence ID" value="NZ_AP025523.1"/>
</dbReference>
<comment type="pathway">
    <text evidence="1 7">Cofactor biosynthesis; riboflavin biosynthesis; riboflavin from 2-hydroxy-3-oxobutyl phosphate and 5-amino-6-(D-ribitylamino)uracil: step 1/2.</text>
</comment>
<dbReference type="HAMAP" id="MF_00178">
    <property type="entry name" value="Lumazine_synth"/>
    <property type="match status" value="1"/>
</dbReference>
<dbReference type="GO" id="GO:0005829">
    <property type="term" value="C:cytosol"/>
    <property type="evidence" value="ECO:0007669"/>
    <property type="project" value="TreeGrafter"/>
</dbReference>
<dbReference type="PANTHER" id="PTHR21058">
    <property type="entry name" value="6,7-DIMETHYL-8-RIBITYLLUMAZINE SYNTHASE DMRL SYNTHASE LUMAZINE SYNTHASE"/>
    <property type="match status" value="1"/>
</dbReference>
<dbReference type="EC" id="2.5.1.78" evidence="3 7"/>
<dbReference type="AlphaFoldDB" id="A0AAN1XX39"/>
<dbReference type="KEGG" id="vab:WPS_12240"/>
<dbReference type="InterPro" id="IPR002180">
    <property type="entry name" value="LS/RS"/>
</dbReference>
<dbReference type="Proteomes" id="UP001317532">
    <property type="component" value="Chromosome"/>
</dbReference>
<evidence type="ECO:0000313" key="8">
    <source>
        <dbReference type="EMBL" id="BDE05948.1"/>
    </source>
</evidence>
<dbReference type="Pfam" id="PF00885">
    <property type="entry name" value="DMRL_synthase"/>
    <property type="match status" value="1"/>
</dbReference>
<keyword evidence="5 7" id="KW-0808">Transferase</keyword>
<evidence type="ECO:0000256" key="4">
    <source>
        <dbReference type="ARBA" id="ARBA00022619"/>
    </source>
</evidence>
<feature type="binding site" evidence="7">
    <location>
        <position position="115"/>
    </location>
    <ligand>
        <name>5-amino-6-(D-ribitylamino)uracil</name>
        <dbReference type="ChEBI" id="CHEBI:15934"/>
    </ligand>
</feature>
<dbReference type="EMBL" id="AP025523">
    <property type="protein sequence ID" value="BDE05948.1"/>
    <property type="molecule type" value="Genomic_DNA"/>
</dbReference>
<feature type="binding site" evidence="7">
    <location>
        <begin position="87"/>
        <end position="88"/>
    </location>
    <ligand>
        <name>(2S)-2-hydroxy-3-oxobutyl phosphate</name>
        <dbReference type="ChEBI" id="CHEBI:58830"/>
    </ligand>
</feature>
<sequence>MKTEKAHALPDASGKRFAILVADFYADLAAQLEDGARRALRDCGVAADAIETVRVPGCFELPIAARRLIAGSQLDGVVALGVVIRGDTPHFDFVAGECARGIMDVMLGSGIPIGFGVLTTENRAQAEERADPARGDKGYEAAVAAATVATIEPKRETARVGFR</sequence>
<feature type="binding site" evidence="7">
    <location>
        <position position="129"/>
    </location>
    <ligand>
        <name>(2S)-2-hydroxy-3-oxobutyl phosphate</name>
        <dbReference type="ChEBI" id="CHEBI:58830"/>
    </ligand>
</feature>
<dbReference type="GO" id="GO:0009349">
    <property type="term" value="C:riboflavin synthase complex"/>
    <property type="evidence" value="ECO:0007669"/>
    <property type="project" value="UniProtKB-UniRule"/>
</dbReference>
<feature type="binding site" evidence="7">
    <location>
        <begin position="58"/>
        <end position="60"/>
    </location>
    <ligand>
        <name>5-amino-6-(D-ribitylamino)uracil</name>
        <dbReference type="ChEBI" id="CHEBI:15934"/>
    </ligand>
</feature>
<comment type="catalytic activity">
    <reaction evidence="6 7">
        <text>(2S)-2-hydroxy-3-oxobutyl phosphate + 5-amino-6-(D-ribitylamino)uracil = 6,7-dimethyl-8-(1-D-ribityl)lumazine + phosphate + 2 H2O + H(+)</text>
        <dbReference type="Rhea" id="RHEA:26152"/>
        <dbReference type="ChEBI" id="CHEBI:15377"/>
        <dbReference type="ChEBI" id="CHEBI:15378"/>
        <dbReference type="ChEBI" id="CHEBI:15934"/>
        <dbReference type="ChEBI" id="CHEBI:43474"/>
        <dbReference type="ChEBI" id="CHEBI:58201"/>
        <dbReference type="ChEBI" id="CHEBI:58830"/>
        <dbReference type="EC" id="2.5.1.78"/>
    </reaction>
</comment>
<reference evidence="8 9" key="1">
    <citation type="journal article" date="2022" name="ISME Commun">
        <title>Vulcanimicrobium alpinus gen. nov. sp. nov., the first cultivated representative of the candidate phylum 'Eremiobacterota', is a metabolically versatile aerobic anoxygenic phototroph.</title>
        <authorList>
            <person name="Yabe S."/>
            <person name="Muto K."/>
            <person name="Abe K."/>
            <person name="Yokota A."/>
            <person name="Staudigel H."/>
            <person name="Tebo B.M."/>
        </authorList>
    </citation>
    <scope>NUCLEOTIDE SEQUENCE [LARGE SCALE GENOMIC DNA]</scope>
    <source>
        <strain evidence="8 9">WC8-2</strain>
    </source>
</reference>
<organism evidence="8 9">
    <name type="scientific">Vulcanimicrobium alpinum</name>
    <dbReference type="NCBI Taxonomy" id="3016050"/>
    <lineage>
        <taxon>Bacteria</taxon>
        <taxon>Bacillati</taxon>
        <taxon>Vulcanimicrobiota</taxon>
        <taxon>Vulcanimicrobiia</taxon>
        <taxon>Vulcanimicrobiales</taxon>
        <taxon>Vulcanimicrobiaceae</taxon>
        <taxon>Vulcanimicrobium</taxon>
    </lineage>
</organism>
<keyword evidence="4 7" id="KW-0686">Riboflavin biosynthesis</keyword>
<evidence type="ECO:0000256" key="1">
    <source>
        <dbReference type="ARBA" id="ARBA00004917"/>
    </source>
</evidence>
<comment type="similarity">
    <text evidence="2 7">Belongs to the DMRL synthase family.</text>
</comment>
<evidence type="ECO:0000313" key="9">
    <source>
        <dbReference type="Proteomes" id="UP001317532"/>
    </source>
</evidence>
<keyword evidence="9" id="KW-1185">Reference proteome</keyword>
<feature type="active site" description="Proton donor" evidence="7">
    <location>
        <position position="90"/>
    </location>
</feature>
<feature type="binding site" evidence="7">
    <location>
        <position position="24"/>
    </location>
    <ligand>
        <name>5-amino-6-(D-ribitylamino)uracil</name>
        <dbReference type="ChEBI" id="CHEBI:15934"/>
    </ligand>
</feature>
<dbReference type="GO" id="GO:0009231">
    <property type="term" value="P:riboflavin biosynthetic process"/>
    <property type="evidence" value="ECO:0007669"/>
    <property type="project" value="UniProtKB-UniRule"/>
</dbReference>